<evidence type="ECO:0000313" key="3">
    <source>
        <dbReference type="Proteomes" id="UP000525078"/>
    </source>
</evidence>
<gene>
    <name evidence="2" type="ORF">F8388_024634</name>
</gene>
<accession>A0A7J6GBL8</accession>
<keyword evidence="1" id="KW-0472">Membrane</keyword>
<proteinExistence type="predicted"/>
<dbReference type="Proteomes" id="UP000525078">
    <property type="component" value="Unassembled WGS sequence"/>
</dbReference>
<reference evidence="2 3" key="1">
    <citation type="journal article" date="2020" name="bioRxiv">
        <title>Sequence and annotation of 42 cannabis genomes reveals extensive copy number variation in cannabinoid synthesis and pathogen resistance genes.</title>
        <authorList>
            <person name="Mckernan K.J."/>
            <person name="Helbert Y."/>
            <person name="Kane L.T."/>
            <person name="Ebling H."/>
            <person name="Zhang L."/>
            <person name="Liu B."/>
            <person name="Eaton Z."/>
            <person name="Mclaughlin S."/>
            <person name="Kingan S."/>
            <person name="Baybayan P."/>
            <person name="Concepcion G."/>
            <person name="Jordan M."/>
            <person name="Riva A."/>
            <person name="Barbazuk W."/>
            <person name="Harkins T."/>
        </authorList>
    </citation>
    <scope>NUCLEOTIDE SEQUENCE [LARGE SCALE GENOMIC DNA]</scope>
    <source>
        <strain evidence="3">cv. Jamaican Lion 4</strain>
        <tissue evidence="2">Leaf</tissue>
    </source>
</reference>
<feature type="transmembrane region" description="Helical" evidence="1">
    <location>
        <begin position="527"/>
        <end position="548"/>
    </location>
</feature>
<dbReference type="Pfam" id="PF03140">
    <property type="entry name" value="DUF247"/>
    <property type="match status" value="1"/>
</dbReference>
<sequence>MNWTLNWEERVTKYKMSAGSCSYEIRIDLGDSNDDFLKIITTNTSTTDGEKMHYDKIGWLPQILQRDYKYLFECCYPKEFPIGPIFYYLYEAKVNRHMQLRDELNVWEIMFNDKWCLKLLLANDFIKSFSKDKKGTELLSKIKNSIDNNNLKESIFNNVYDPPDKWVRIIKFSDDSSAKLLLLDGCAVLHFIHNYVHSEVTKFGIDNLQATLIQEDLFLLQNQIPFKVIELILKSIEEDLATKLKVDILNFLHINDLKTKEPVRQEYSKEQCDKILIHNKHHNAHLLQLLYFFIKSDESIITPPTKSFTKLTITTFKYLLFCCLMPLICILLPFSDSFKLRFKPYSDAFMCRIRNLFGQKTNIVNNKRYFRNVRELKSAGIDFKPSVQSIPFGKSISFKNGKFNIKGHLKLPQITVDKYTKGKLMNLVAYEMCLPPEEYPIASFVKFMDFLIDGEEDVKELRKSSVLRHRLSCDADVAKLFNDMGSKCHDHSKDFYCDVKEDIEIHCKRCHASWIAQLSERYFSSPWPIIAVLAATIGLLMTGAQTWYAMNPKS</sequence>
<organism evidence="2 3">
    <name type="scientific">Cannabis sativa</name>
    <name type="common">Hemp</name>
    <name type="synonym">Marijuana</name>
    <dbReference type="NCBI Taxonomy" id="3483"/>
    <lineage>
        <taxon>Eukaryota</taxon>
        <taxon>Viridiplantae</taxon>
        <taxon>Streptophyta</taxon>
        <taxon>Embryophyta</taxon>
        <taxon>Tracheophyta</taxon>
        <taxon>Spermatophyta</taxon>
        <taxon>Magnoliopsida</taxon>
        <taxon>eudicotyledons</taxon>
        <taxon>Gunneridae</taxon>
        <taxon>Pentapetalae</taxon>
        <taxon>rosids</taxon>
        <taxon>fabids</taxon>
        <taxon>Rosales</taxon>
        <taxon>Cannabaceae</taxon>
        <taxon>Cannabis</taxon>
    </lineage>
</organism>
<dbReference type="EMBL" id="JAATIP010000065">
    <property type="protein sequence ID" value="KAF4380341.1"/>
    <property type="molecule type" value="Genomic_DNA"/>
</dbReference>
<dbReference type="PANTHER" id="PTHR31549">
    <property type="entry name" value="PROTEIN, PUTATIVE (DUF247)-RELATED-RELATED"/>
    <property type="match status" value="1"/>
</dbReference>
<keyword evidence="1" id="KW-0812">Transmembrane</keyword>
<dbReference type="InterPro" id="IPR004158">
    <property type="entry name" value="DUF247_pln"/>
</dbReference>
<evidence type="ECO:0000313" key="2">
    <source>
        <dbReference type="EMBL" id="KAF4380341.1"/>
    </source>
</evidence>
<dbReference type="AlphaFoldDB" id="A0A7J6GBL8"/>
<comment type="caution">
    <text evidence="2">The sequence shown here is derived from an EMBL/GenBank/DDBJ whole genome shotgun (WGS) entry which is preliminary data.</text>
</comment>
<protein>
    <submittedName>
        <fullName evidence="2">Uncharacterized protein</fullName>
    </submittedName>
</protein>
<feature type="transmembrane region" description="Helical" evidence="1">
    <location>
        <begin position="316"/>
        <end position="334"/>
    </location>
</feature>
<name>A0A7J6GBL8_CANSA</name>
<evidence type="ECO:0000256" key="1">
    <source>
        <dbReference type="SAM" id="Phobius"/>
    </source>
</evidence>
<keyword evidence="1" id="KW-1133">Transmembrane helix</keyword>
<dbReference type="PANTHER" id="PTHR31549:SF149">
    <property type="entry name" value="ISOPRENOID SYNTHASE DOMAIN-CONTAINING PROTEIN"/>
    <property type="match status" value="1"/>
</dbReference>